<dbReference type="PROSITE" id="PS51417">
    <property type="entry name" value="ARF"/>
    <property type="match status" value="1"/>
</dbReference>
<dbReference type="GO" id="GO:0003924">
    <property type="term" value="F:GTPase activity"/>
    <property type="evidence" value="ECO:0007669"/>
    <property type="project" value="InterPro"/>
</dbReference>
<keyword evidence="4" id="KW-1185">Reference proteome</keyword>
<dbReference type="InterPro" id="IPR050227">
    <property type="entry name" value="Rab"/>
</dbReference>
<dbReference type="AlphaFoldDB" id="A0A8S1KQJ6"/>
<dbReference type="InterPro" id="IPR001806">
    <property type="entry name" value="Small_GTPase"/>
</dbReference>
<dbReference type="SMART" id="SM00176">
    <property type="entry name" value="RAN"/>
    <property type="match status" value="1"/>
</dbReference>
<dbReference type="SMART" id="SM00174">
    <property type="entry name" value="RHO"/>
    <property type="match status" value="1"/>
</dbReference>
<dbReference type="PROSITE" id="PS51419">
    <property type="entry name" value="RAB"/>
    <property type="match status" value="1"/>
</dbReference>
<sequence length="196" mass="22726">MQDKVKILMLGERSVGKSSLLNRYIDDKFDDAIHATLGVEYKQKIITNGDSQLTVQVWDTAGQERFRYIAPIYYRNAQGIPMVYSVVDRDSFNQVQTWMDYLKDQVDNQLISIILVANKCDLENRNVTTSEGQELAQLYSVKYYECSAKTGTQVKEMYQELVNQILSKRIQNNDQSLRLRIFTQDQVDNTQPQKCC</sequence>
<dbReference type="PROSITE" id="PS51421">
    <property type="entry name" value="RAS"/>
    <property type="match status" value="1"/>
</dbReference>
<dbReference type="PROSITE" id="PS51420">
    <property type="entry name" value="RHO"/>
    <property type="match status" value="1"/>
</dbReference>
<dbReference type="NCBIfam" id="TIGR00231">
    <property type="entry name" value="small_GTP"/>
    <property type="match status" value="1"/>
</dbReference>
<dbReference type="Proteomes" id="UP000692954">
    <property type="component" value="Unassembled WGS sequence"/>
</dbReference>
<accession>A0A8S1KQJ6</accession>
<dbReference type="EMBL" id="CAJJDN010000007">
    <property type="protein sequence ID" value="CAD8053154.1"/>
    <property type="molecule type" value="Genomic_DNA"/>
</dbReference>
<keyword evidence="1" id="KW-0547">Nucleotide-binding</keyword>
<name>A0A8S1KQJ6_9CILI</name>
<comment type="caution">
    <text evidence="3">The sequence shown here is derived from an EMBL/GenBank/DDBJ whole genome shotgun (WGS) entry which is preliminary data.</text>
</comment>
<protein>
    <submittedName>
        <fullName evidence="3">Uncharacterized protein</fullName>
    </submittedName>
</protein>
<evidence type="ECO:0000256" key="1">
    <source>
        <dbReference type="ARBA" id="ARBA00022741"/>
    </source>
</evidence>
<dbReference type="CDD" id="cd00154">
    <property type="entry name" value="Rab"/>
    <property type="match status" value="1"/>
</dbReference>
<gene>
    <name evidence="3" type="ORF">PSON_ATCC_30995.1.T0070194</name>
</gene>
<evidence type="ECO:0000313" key="3">
    <source>
        <dbReference type="EMBL" id="CAD8053154.1"/>
    </source>
</evidence>
<dbReference type="Pfam" id="PF00071">
    <property type="entry name" value="Ras"/>
    <property type="match status" value="1"/>
</dbReference>
<dbReference type="PANTHER" id="PTHR47977">
    <property type="entry name" value="RAS-RELATED PROTEIN RAB"/>
    <property type="match status" value="1"/>
</dbReference>
<dbReference type="GO" id="GO:0005525">
    <property type="term" value="F:GTP binding"/>
    <property type="evidence" value="ECO:0007669"/>
    <property type="project" value="UniProtKB-KW"/>
</dbReference>
<proteinExistence type="predicted"/>
<dbReference type="SMART" id="SM00175">
    <property type="entry name" value="RAB"/>
    <property type="match status" value="1"/>
</dbReference>
<dbReference type="FunFam" id="3.40.50.300:FF:002466">
    <property type="entry name" value="Rab B GTPase"/>
    <property type="match status" value="1"/>
</dbReference>
<reference evidence="3" key="1">
    <citation type="submission" date="2021-01" db="EMBL/GenBank/DDBJ databases">
        <authorList>
            <consortium name="Genoscope - CEA"/>
            <person name="William W."/>
        </authorList>
    </citation>
    <scope>NUCLEOTIDE SEQUENCE</scope>
</reference>
<dbReference type="OrthoDB" id="9989112at2759"/>
<dbReference type="SMART" id="SM00173">
    <property type="entry name" value="RAS"/>
    <property type="match status" value="1"/>
</dbReference>
<organism evidence="3 4">
    <name type="scientific">Paramecium sonneborni</name>
    <dbReference type="NCBI Taxonomy" id="65129"/>
    <lineage>
        <taxon>Eukaryota</taxon>
        <taxon>Sar</taxon>
        <taxon>Alveolata</taxon>
        <taxon>Ciliophora</taxon>
        <taxon>Intramacronucleata</taxon>
        <taxon>Oligohymenophorea</taxon>
        <taxon>Peniculida</taxon>
        <taxon>Parameciidae</taxon>
        <taxon>Paramecium</taxon>
    </lineage>
</organism>
<evidence type="ECO:0000313" key="4">
    <source>
        <dbReference type="Proteomes" id="UP000692954"/>
    </source>
</evidence>
<keyword evidence="2" id="KW-0342">GTP-binding</keyword>
<dbReference type="InterPro" id="IPR005225">
    <property type="entry name" value="Small_GTP-bd"/>
</dbReference>
<evidence type="ECO:0000256" key="2">
    <source>
        <dbReference type="ARBA" id="ARBA00023134"/>
    </source>
</evidence>